<keyword evidence="6" id="KW-0325">Glycoprotein</keyword>
<dbReference type="PANTHER" id="PTHR46854:SF1">
    <property type="entry name" value="5'-ADENYLYLSULFATE REDUCTASE-LIKE 4-RELATED"/>
    <property type="match status" value="1"/>
</dbReference>
<keyword evidence="4" id="KW-1133">Transmembrane helix</keyword>
<evidence type="ECO:0000256" key="1">
    <source>
        <dbReference type="ARBA" id="ARBA00004167"/>
    </source>
</evidence>
<dbReference type="Gene3D" id="3.40.30.10">
    <property type="entry name" value="Glutaredoxin"/>
    <property type="match status" value="1"/>
</dbReference>
<keyword evidence="5" id="KW-0472">Membrane</keyword>
<dbReference type="PROSITE" id="PS51352">
    <property type="entry name" value="THIOREDOXIN_2"/>
    <property type="match status" value="1"/>
</dbReference>
<dbReference type="GO" id="GO:0016020">
    <property type="term" value="C:membrane"/>
    <property type="evidence" value="ECO:0007669"/>
    <property type="project" value="UniProtKB-SubCell"/>
</dbReference>
<sequence length="349" mass="39135">MFFLLLRFSMMQTVVCRPRILLSMMICGSLMYATAADSHTVSICPVESVTDWIFGFRDQNCVVSGANESPCFAGVTEGDEISLQKALNLVQKYSHEYVALLFYASWCPFSSTFRPSFSILSSFYPVIPHFAIEESSIRPSILSKYGVHGFPTLVLLNSTIRVRYHGSRALGSLVAFYSDVTGKGFLSSSYFQLNASTSCFWDFGLISSSVCGQMCIKNAFLDEGSIGRASHHEKHDTPGQESCPFSWARSPENLLREETYLALATTFVILRLSYLTFPAMLAFAQFIWRRHVQNMRLGSLLEHPRAYLNRAVQLFNSLKEPCKRSNLQEGALNARAWASKSLATVSECR</sequence>
<dbReference type="InterPro" id="IPR036249">
    <property type="entry name" value="Thioredoxin-like_sf"/>
</dbReference>
<dbReference type="Pfam" id="PF00085">
    <property type="entry name" value="Thioredoxin"/>
    <property type="match status" value="1"/>
</dbReference>
<dbReference type="SUPFAM" id="SSF52833">
    <property type="entry name" value="Thioredoxin-like"/>
    <property type="match status" value="1"/>
</dbReference>
<gene>
    <name evidence="9" type="ORF">DKX38_002496</name>
</gene>
<reference evidence="10" key="1">
    <citation type="journal article" date="2019" name="Gigascience">
        <title>De novo genome assembly of the endangered Acer yangbiense, a plant species with extremely small populations endemic to Yunnan Province, China.</title>
        <authorList>
            <person name="Yang J."/>
            <person name="Wariss H.M."/>
            <person name="Tao L."/>
            <person name="Zhang R."/>
            <person name="Yun Q."/>
            <person name="Hollingsworth P."/>
            <person name="Dao Z."/>
            <person name="Luo G."/>
            <person name="Guo H."/>
            <person name="Ma Y."/>
            <person name="Sun W."/>
        </authorList>
    </citation>
    <scope>NUCLEOTIDE SEQUENCE [LARGE SCALE GENOMIC DNA]</scope>
    <source>
        <strain evidence="10">cv. br00</strain>
    </source>
</reference>
<keyword evidence="10" id="KW-1185">Reference proteome</keyword>
<evidence type="ECO:0000256" key="6">
    <source>
        <dbReference type="ARBA" id="ARBA00023180"/>
    </source>
</evidence>
<evidence type="ECO:0000313" key="10">
    <source>
        <dbReference type="Proteomes" id="UP000326939"/>
    </source>
</evidence>
<evidence type="ECO:0000256" key="2">
    <source>
        <dbReference type="ARBA" id="ARBA00022692"/>
    </source>
</evidence>
<evidence type="ECO:0000256" key="5">
    <source>
        <dbReference type="ARBA" id="ARBA00023136"/>
    </source>
</evidence>
<evidence type="ECO:0000313" key="9">
    <source>
        <dbReference type="EMBL" id="KAB5568703.1"/>
    </source>
</evidence>
<protein>
    <recommendedName>
        <fullName evidence="8">Thioredoxin domain-containing protein</fullName>
    </recommendedName>
</protein>
<comment type="subcellular location">
    <subcellularLocation>
        <location evidence="1">Membrane</location>
        <topology evidence="1">Single-pass membrane protein</topology>
    </subcellularLocation>
</comment>
<dbReference type="InterPro" id="IPR013766">
    <property type="entry name" value="Thioredoxin_domain"/>
</dbReference>
<name>A0A5N5NPP9_9ROSI</name>
<feature type="chain" id="PRO_5024382022" description="Thioredoxin domain-containing protein" evidence="7">
    <location>
        <begin position="17"/>
        <end position="349"/>
    </location>
</feature>
<evidence type="ECO:0000259" key="8">
    <source>
        <dbReference type="PROSITE" id="PS51352"/>
    </source>
</evidence>
<dbReference type="EMBL" id="VDCV01000002">
    <property type="protein sequence ID" value="KAB5568703.1"/>
    <property type="molecule type" value="Genomic_DNA"/>
</dbReference>
<feature type="signal peptide" evidence="7">
    <location>
        <begin position="1"/>
        <end position="16"/>
    </location>
</feature>
<organism evidence="9 10">
    <name type="scientific">Salix brachista</name>
    <dbReference type="NCBI Taxonomy" id="2182728"/>
    <lineage>
        <taxon>Eukaryota</taxon>
        <taxon>Viridiplantae</taxon>
        <taxon>Streptophyta</taxon>
        <taxon>Embryophyta</taxon>
        <taxon>Tracheophyta</taxon>
        <taxon>Spermatophyta</taxon>
        <taxon>Magnoliopsida</taxon>
        <taxon>eudicotyledons</taxon>
        <taxon>Gunneridae</taxon>
        <taxon>Pentapetalae</taxon>
        <taxon>rosids</taxon>
        <taxon>fabids</taxon>
        <taxon>Malpighiales</taxon>
        <taxon>Salicaceae</taxon>
        <taxon>Saliceae</taxon>
        <taxon>Salix</taxon>
    </lineage>
</organism>
<dbReference type="PANTHER" id="PTHR46854">
    <property type="entry name" value="5'-ADENYLYLSULFATE REDUCTASE-LIKE 4-RELATED"/>
    <property type="match status" value="1"/>
</dbReference>
<evidence type="ECO:0000256" key="4">
    <source>
        <dbReference type="ARBA" id="ARBA00022989"/>
    </source>
</evidence>
<keyword evidence="2" id="KW-0812">Transmembrane</keyword>
<feature type="domain" description="Thioredoxin" evidence="8">
    <location>
        <begin position="63"/>
        <end position="182"/>
    </location>
</feature>
<dbReference type="InterPro" id="IPR044606">
    <property type="entry name" value="APRL4/6"/>
</dbReference>
<dbReference type="Proteomes" id="UP000326939">
    <property type="component" value="Chromosome 2"/>
</dbReference>
<evidence type="ECO:0000256" key="3">
    <source>
        <dbReference type="ARBA" id="ARBA00022729"/>
    </source>
</evidence>
<dbReference type="AlphaFoldDB" id="A0A5N5NPP9"/>
<evidence type="ECO:0000256" key="7">
    <source>
        <dbReference type="SAM" id="SignalP"/>
    </source>
</evidence>
<keyword evidence="3 7" id="KW-0732">Signal</keyword>
<comment type="caution">
    <text evidence="9">The sequence shown here is derived from an EMBL/GenBank/DDBJ whole genome shotgun (WGS) entry which is preliminary data.</text>
</comment>
<proteinExistence type="predicted"/>
<dbReference type="CDD" id="cd02999">
    <property type="entry name" value="PDI_a_ERp44_like"/>
    <property type="match status" value="1"/>
</dbReference>
<accession>A0A5N5NPP9</accession>